<evidence type="ECO:0000313" key="1">
    <source>
        <dbReference type="EMBL" id="TFK61348.1"/>
    </source>
</evidence>
<reference evidence="1 2" key="1">
    <citation type="journal article" date="2019" name="Nat. Ecol. Evol.">
        <title>Megaphylogeny resolves global patterns of mushroom evolution.</title>
        <authorList>
            <person name="Varga T."/>
            <person name="Krizsan K."/>
            <person name="Foldi C."/>
            <person name="Dima B."/>
            <person name="Sanchez-Garcia M."/>
            <person name="Sanchez-Ramirez S."/>
            <person name="Szollosi G.J."/>
            <person name="Szarkandi J.G."/>
            <person name="Papp V."/>
            <person name="Albert L."/>
            <person name="Andreopoulos W."/>
            <person name="Angelini C."/>
            <person name="Antonin V."/>
            <person name="Barry K.W."/>
            <person name="Bougher N.L."/>
            <person name="Buchanan P."/>
            <person name="Buyck B."/>
            <person name="Bense V."/>
            <person name="Catcheside P."/>
            <person name="Chovatia M."/>
            <person name="Cooper J."/>
            <person name="Damon W."/>
            <person name="Desjardin D."/>
            <person name="Finy P."/>
            <person name="Geml J."/>
            <person name="Haridas S."/>
            <person name="Hughes K."/>
            <person name="Justo A."/>
            <person name="Karasinski D."/>
            <person name="Kautmanova I."/>
            <person name="Kiss B."/>
            <person name="Kocsube S."/>
            <person name="Kotiranta H."/>
            <person name="LaButti K.M."/>
            <person name="Lechner B.E."/>
            <person name="Liimatainen K."/>
            <person name="Lipzen A."/>
            <person name="Lukacs Z."/>
            <person name="Mihaltcheva S."/>
            <person name="Morgado L.N."/>
            <person name="Niskanen T."/>
            <person name="Noordeloos M.E."/>
            <person name="Ohm R.A."/>
            <person name="Ortiz-Santana B."/>
            <person name="Ovrebo C."/>
            <person name="Racz N."/>
            <person name="Riley R."/>
            <person name="Savchenko A."/>
            <person name="Shiryaev A."/>
            <person name="Soop K."/>
            <person name="Spirin V."/>
            <person name="Szebenyi C."/>
            <person name="Tomsovsky M."/>
            <person name="Tulloss R.E."/>
            <person name="Uehling J."/>
            <person name="Grigoriev I.V."/>
            <person name="Vagvolgyi C."/>
            <person name="Papp T."/>
            <person name="Martin F.M."/>
            <person name="Miettinen O."/>
            <person name="Hibbett D.S."/>
            <person name="Nagy L.G."/>
        </authorList>
    </citation>
    <scope>NUCLEOTIDE SEQUENCE [LARGE SCALE GENOMIC DNA]</scope>
    <source>
        <strain evidence="1 2">NL-1719</strain>
    </source>
</reference>
<sequence>MDSSPASPTNRFSISGLTPLEAFAKIDAELIRLHSQIDFLKGLRNSLTPSSIIPNELLSKIFLYSHHADAEAGFADGHSRLAIGWVSRHWRSVALSCPRLWGSIYCYQFPYTASMGVRSMDYTLACLERSKDVDLSISLYNPHDNFLESCLRWTHRISNIEIKMSTIGRSSLYHLNRSSSLWGSPAPRLVSLLLEGFHFSSTHDTDEDLPLFSGIHPQFRHLTILECEFGHWRDLPLLSASGLATLRIHHPLASLPIDNIVTMLSLLPTLEICELVYCFPEAQQILSSRTTPLPLLNMTNFIVESEAHRAFGLLDRLHLPAASVCVRTESGTNSESWLRDALRLFKDCRARYLGGEDIRDISLESQYPLFVVTASTCSPAFPSAGSRPRQFTFSTPIYEPSQTDPIACAFDHLPLAHASLQSLFITGGSREIALYGLYRAPYLQAAKTRNSKELPESQRRSILNAVETLAKTHPPSTWLTSINTALSRKIPTRHYVDKTANISGIFPLSKTGTRFDQIIPS</sequence>
<name>A0ACD3A6P0_9AGAR</name>
<protein>
    <submittedName>
        <fullName evidence="1">Uncharacterized protein</fullName>
    </submittedName>
</protein>
<dbReference type="EMBL" id="ML208669">
    <property type="protein sequence ID" value="TFK61348.1"/>
    <property type="molecule type" value="Genomic_DNA"/>
</dbReference>
<gene>
    <name evidence="1" type="ORF">BDN72DRAFT_849779</name>
</gene>
<evidence type="ECO:0000313" key="2">
    <source>
        <dbReference type="Proteomes" id="UP000308600"/>
    </source>
</evidence>
<keyword evidence="2" id="KW-1185">Reference proteome</keyword>
<accession>A0ACD3A6P0</accession>
<organism evidence="1 2">
    <name type="scientific">Pluteus cervinus</name>
    <dbReference type="NCBI Taxonomy" id="181527"/>
    <lineage>
        <taxon>Eukaryota</taxon>
        <taxon>Fungi</taxon>
        <taxon>Dikarya</taxon>
        <taxon>Basidiomycota</taxon>
        <taxon>Agaricomycotina</taxon>
        <taxon>Agaricomycetes</taxon>
        <taxon>Agaricomycetidae</taxon>
        <taxon>Agaricales</taxon>
        <taxon>Pluteineae</taxon>
        <taxon>Pluteaceae</taxon>
        <taxon>Pluteus</taxon>
    </lineage>
</organism>
<dbReference type="Proteomes" id="UP000308600">
    <property type="component" value="Unassembled WGS sequence"/>
</dbReference>
<proteinExistence type="predicted"/>